<gene>
    <name evidence="2" type="ORF">AVEN_211873_1</name>
    <name evidence="1" type="ORF">AVEN_92881_1</name>
</gene>
<feature type="non-terminal residue" evidence="1">
    <location>
        <position position="79"/>
    </location>
</feature>
<evidence type="ECO:0000313" key="3">
    <source>
        <dbReference type="Proteomes" id="UP000499080"/>
    </source>
</evidence>
<organism evidence="1 3">
    <name type="scientific">Araneus ventricosus</name>
    <name type="common">Orbweaver spider</name>
    <name type="synonym">Epeira ventricosa</name>
    <dbReference type="NCBI Taxonomy" id="182803"/>
    <lineage>
        <taxon>Eukaryota</taxon>
        <taxon>Metazoa</taxon>
        <taxon>Ecdysozoa</taxon>
        <taxon>Arthropoda</taxon>
        <taxon>Chelicerata</taxon>
        <taxon>Arachnida</taxon>
        <taxon>Araneae</taxon>
        <taxon>Araneomorphae</taxon>
        <taxon>Entelegynae</taxon>
        <taxon>Araneoidea</taxon>
        <taxon>Araneidae</taxon>
        <taxon>Araneus</taxon>
    </lineage>
</organism>
<comment type="caution">
    <text evidence="1">The sequence shown here is derived from an EMBL/GenBank/DDBJ whole genome shotgun (WGS) entry which is preliminary data.</text>
</comment>
<dbReference type="AlphaFoldDB" id="A0A4Y2N5Q6"/>
<evidence type="ECO:0000313" key="2">
    <source>
        <dbReference type="EMBL" id="GBN33970.1"/>
    </source>
</evidence>
<reference evidence="1 3" key="1">
    <citation type="journal article" date="2019" name="Sci. Rep.">
        <title>Orb-weaving spider Araneus ventricosus genome elucidates the spidroin gene catalogue.</title>
        <authorList>
            <person name="Kono N."/>
            <person name="Nakamura H."/>
            <person name="Ohtoshi R."/>
            <person name="Moran D.A.P."/>
            <person name="Shinohara A."/>
            <person name="Yoshida Y."/>
            <person name="Fujiwara M."/>
            <person name="Mori M."/>
            <person name="Tomita M."/>
            <person name="Arakawa K."/>
        </authorList>
    </citation>
    <scope>NUCLEOTIDE SEQUENCE [LARGE SCALE GENOMIC DNA]</scope>
</reference>
<proteinExistence type="predicted"/>
<keyword evidence="3" id="KW-1185">Reference proteome</keyword>
<dbReference type="EMBL" id="BGPR01126125">
    <property type="protein sequence ID" value="GBN33954.1"/>
    <property type="molecule type" value="Genomic_DNA"/>
</dbReference>
<sequence>MESTKRTWARLIYPEINMTRLSDDFYYNQIITGHGIFGVFQNRMFGKDYKCQCGEDETIKLVRMEGPIWAQQRDELPKS</sequence>
<evidence type="ECO:0000313" key="1">
    <source>
        <dbReference type="EMBL" id="GBN33954.1"/>
    </source>
</evidence>
<dbReference type="EMBL" id="BGPR01126133">
    <property type="protein sequence ID" value="GBN33970.1"/>
    <property type="molecule type" value="Genomic_DNA"/>
</dbReference>
<name>A0A4Y2N5Q6_ARAVE</name>
<dbReference type="Proteomes" id="UP000499080">
    <property type="component" value="Unassembled WGS sequence"/>
</dbReference>
<dbReference type="OrthoDB" id="6437556at2759"/>
<protein>
    <submittedName>
        <fullName evidence="1">Uncharacterized protein</fullName>
    </submittedName>
</protein>
<accession>A0A4Y2N5Q6</accession>